<gene>
    <name evidence="3" type="ORF">TIFTF001_021319</name>
</gene>
<evidence type="ECO:0000313" key="3">
    <source>
        <dbReference type="EMBL" id="GMN52178.1"/>
    </source>
</evidence>
<keyword evidence="1" id="KW-0175">Coiled coil</keyword>
<dbReference type="Gene3D" id="6.10.140.1230">
    <property type="match status" value="1"/>
</dbReference>
<feature type="coiled-coil region" evidence="1">
    <location>
        <begin position="330"/>
        <end position="357"/>
    </location>
</feature>
<keyword evidence="4" id="KW-1185">Reference proteome</keyword>
<dbReference type="AlphaFoldDB" id="A0AA88DAN1"/>
<dbReference type="Pfam" id="PF25880">
    <property type="entry name" value="WHD_CHMP7_1st"/>
    <property type="match status" value="1"/>
</dbReference>
<dbReference type="EMBL" id="BTGU01000041">
    <property type="protein sequence ID" value="GMN52178.1"/>
    <property type="molecule type" value="Genomic_DNA"/>
</dbReference>
<organism evidence="3 4">
    <name type="scientific">Ficus carica</name>
    <name type="common">Common fig</name>
    <dbReference type="NCBI Taxonomy" id="3494"/>
    <lineage>
        <taxon>Eukaryota</taxon>
        <taxon>Viridiplantae</taxon>
        <taxon>Streptophyta</taxon>
        <taxon>Embryophyta</taxon>
        <taxon>Tracheophyta</taxon>
        <taxon>Spermatophyta</taxon>
        <taxon>Magnoliopsida</taxon>
        <taxon>eudicotyledons</taxon>
        <taxon>Gunneridae</taxon>
        <taxon>Pentapetalae</taxon>
        <taxon>rosids</taxon>
        <taxon>fabids</taxon>
        <taxon>Rosales</taxon>
        <taxon>Moraceae</taxon>
        <taxon>Ficeae</taxon>
        <taxon>Ficus</taxon>
    </lineage>
</organism>
<dbReference type="Pfam" id="PF03357">
    <property type="entry name" value="Snf7"/>
    <property type="match status" value="1"/>
</dbReference>
<feature type="region of interest" description="Disordered" evidence="2">
    <location>
        <begin position="429"/>
        <end position="452"/>
    </location>
</feature>
<evidence type="ECO:0000256" key="2">
    <source>
        <dbReference type="SAM" id="MobiDB-lite"/>
    </source>
</evidence>
<dbReference type="GO" id="GO:0006900">
    <property type="term" value="P:vesicle budding from membrane"/>
    <property type="evidence" value="ECO:0007669"/>
    <property type="project" value="TreeGrafter"/>
</dbReference>
<dbReference type="InterPro" id="IPR005024">
    <property type="entry name" value="Snf7_fam"/>
</dbReference>
<feature type="compositionally biased region" description="Basic and acidic residues" evidence="2">
    <location>
        <begin position="440"/>
        <end position="452"/>
    </location>
</feature>
<reference evidence="3" key="1">
    <citation type="submission" date="2023-07" db="EMBL/GenBank/DDBJ databases">
        <title>draft genome sequence of fig (Ficus carica).</title>
        <authorList>
            <person name="Takahashi T."/>
            <person name="Nishimura K."/>
        </authorList>
    </citation>
    <scope>NUCLEOTIDE SEQUENCE</scope>
</reference>
<name>A0AA88DAN1_FICCA</name>
<evidence type="ECO:0008006" key="5">
    <source>
        <dbReference type="Google" id="ProtNLM"/>
    </source>
</evidence>
<evidence type="ECO:0000313" key="4">
    <source>
        <dbReference type="Proteomes" id="UP001187192"/>
    </source>
</evidence>
<dbReference type="Proteomes" id="UP001187192">
    <property type="component" value="Unassembled WGS sequence"/>
</dbReference>
<dbReference type="GO" id="GO:0005771">
    <property type="term" value="C:multivesicular body"/>
    <property type="evidence" value="ECO:0007669"/>
    <property type="project" value="TreeGrafter"/>
</dbReference>
<protein>
    <recommendedName>
        <fullName evidence="5">Charged multivesicular body protein 7</fullName>
    </recommendedName>
</protein>
<dbReference type="GO" id="GO:0032511">
    <property type="term" value="P:late endosome to vacuole transport via multivesicular body sorting pathway"/>
    <property type="evidence" value="ECO:0007669"/>
    <property type="project" value="TreeGrafter"/>
</dbReference>
<dbReference type="PANTHER" id="PTHR22761">
    <property type="entry name" value="CHARGED MULTIVESICULAR BODY PROTEIN"/>
    <property type="match status" value="1"/>
</dbReference>
<dbReference type="GO" id="GO:0000815">
    <property type="term" value="C:ESCRT III complex"/>
    <property type="evidence" value="ECO:0007669"/>
    <property type="project" value="TreeGrafter"/>
</dbReference>
<proteinExistence type="predicted"/>
<dbReference type="GO" id="GO:0009898">
    <property type="term" value="C:cytoplasmic side of plasma membrane"/>
    <property type="evidence" value="ECO:0007669"/>
    <property type="project" value="TreeGrafter"/>
</dbReference>
<sequence length="452" mass="50473">MEEEEEEEVDWREVREYVVANQLVGDEEEEQGGAWRARFKDFSGQRCDWNPVFLFWRDLIVSICLRFGIMFLRPSSLINNCFNRGGLTPLCLPRVFLLMYEEEGHLVRPHQLLDPRTGRLSLLFRKLSNFLFTSSTTCSDDDDDDDVVYLVMPVLKEKAGQLLQLLSEDNSSIVTFSRFQHLCGGSSSSASAILSYLSSQSKARFLSLHTPSHHLHIQGVKVSLSASPVSNASSLDYDVLHLIWTTETLDHQLSVIEKRCERSKKSALASLASGNKNVALRHMRALKLATESRDKCTSLLNRVEEVLHLIANAESTSKVSEALQIGAQAIKENKISVKEVERTLQELEDSIDLQKQVETALESPPSYTFVDEEDIEEEFKKLELEIGSGNNAQPPIPEGEAYAAATETEALDSTESLNEAFSNLKVADGMSSTAAGQNIPDKETKNLELEAA</sequence>
<dbReference type="PANTHER" id="PTHR22761:SF7">
    <property type="entry name" value="SNF7 FAMILY PROTEIN"/>
    <property type="match status" value="1"/>
</dbReference>
<evidence type="ECO:0000256" key="1">
    <source>
        <dbReference type="SAM" id="Coils"/>
    </source>
</evidence>
<accession>A0AA88DAN1</accession>
<comment type="caution">
    <text evidence="3">The sequence shown here is derived from an EMBL/GenBank/DDBJ whole genome shotgun (WGS) entry which is preliminary data.</text>
</comment>